<dbReference type="EMBL" id="AQRC01000004">
    <property type="protein sequence ID" value="KFE35592.1"/>
    <property type="molecule type" value="Genomic_DNA"/>
</dbReference>
<dbReference type="Pfam" id="PF00149">
    <property type="entry name" value="Metallophos"/>
    <property type="match status" value="1"/>
</dbReference>
<evidence type="ECO:0000259" key="5">
    <source>
        <dbReference type="Pfam" id="PF00149"/>
    </source>
</evidence>
<proteinExistence type="inferred from homology"/>
<keyword evidence="2" id="KW-0378">Hydrolase</keyword>
<accession>A0A085TXZ5</accession>
<dbReference type="Proteomes" id="UP000028607">
    <property type="component" value="Unassembled WGS sequence"/>
</dbReference>
<dbReference type="PANTHER" id="PTHR42988">
    <property type="entry name" value="PHOSPHOHYDROLASE"/>
    <property type="match status" value="1"/>
</dbReference>
<dbReference type="eggNOG" id="COG1409">
    <property type="taxonomic scope" value="Bacteria"/>
</dbReference>
<organism evidence="6 7">
    <name type="scientific">Thioclava atlantica</name>
    <dbReference type="NCBI Taxonomy" id="1317124"/>
    <lineage>
        <taxon>Bacteria</taxon>
        <taxon>Pseudomonadati</taxon>
        <taxon>Pseudomonadota</taxon>
        <taxon>Alphaproteobacteria</taxon>
        <taxon>Rhodobacterales</taxon>
        <taxon>Paracoccaceae</taxon>
        <taxon>Thioclava</taxon>
    </lineage>
</organism>
<dbReference type="GO" id="GO:0016787">
    <property type="term" value="F:hydrolase activity"/>
    <property type="evidence" value="ECO:0007669"/>
    <property type="project" value="UniProtKB-KW"/>
</dbReference>
<evidence type="ECO:0000256" key="4">
    <source>
        <dbReference type="ARBA" id="ARBA00025742"/>
    </source>
</evidence>
<feature type="domain" description="Calcineurin-like phosphoesterase" evidence="5">
    <location>
        <begin position="2"/>
        <end position="187"/>
    </location>
</feature>
<dbReference type="InterPro" id="IPR029052">
    <property type="entry name" value="Metallo-depent_PP-like"/>
</dbReference>
<dbReference type="SUPFAM" id="SSF56300">
    <property type="entry name" value="Metallo-dependent phosphatases"/>
    <property type="match status" value="1"/>
</dbReference>
<dbReference type="PANTHER" id="PTHR42988:SF2">
    <property type="entry name" value="CYCLIC NUCLEOTIDE PHOSPHODIESTERASE CBUA0032-RELATED"/>
    <property type="match status" value="1"/>
</dbReference>
<keyword evidence="3" id="KW-0408">Iron</keyword>
<keyword evidence="7" id="KW-1185">Reference proteome</keyword>
<protein>
    <submittedName>
        <fullName evidence="6">Metallophosphoesterase</fullName>
    </submittedName>
</protein>
<evidence type="ECO:0000256" key="2">
    <source>
        <dbReference type="ARBA" id="ARBA00022801"/>
    </source>
</evidence>
<dbReference type="InterPro" id="IPR050884">
    <property type="entry name" value="CNP_phosphodiesterase-III"/>
</dbReference>
<evidence type="ECO:0000313" key="7">
    <source>
        <dbReference type="Proteomes" id="UP000028607"/>
    </source>
</evidence>
<dbReference type="Gene3D" id="3.60.21.10">
    <property type="match status" value="1"/>
</dbReference>
<evidence type="ECO:0000256" key="3">
    <source>
        <dbReference type="ARBA" id="ARBA00023004"/>
    </source>
</evidence>
<dbReference type="STRING" id="1317124.DW2_06508"/>
<reference evidence="6 7" key="2">
    <citation type="journal article" date="2015" name="Antonie Van Leeuwenhoek">
        <title>Thioclava indica sp. nov., isolated from surface seawater of the Indian Ocean.</title>
        <authorList>
            <person name="Liu Y."/>
            <person name="Lai Q."/>
            <person name="Du J."/>
            <person name="Xu H."/>
            <person name="Jiang L."/>
            <person name="Shao Z."/>
        </authorList>
    </citation>
    <scope>NUCLEOTIDE SEQUENCE [LARGE SCALE GENOMIC DNA]</scope>
    <source>
        <strain evidence="6 7">13D2W-2</strain>
    </source>
</reference>
<dbReference type="CDD" id="cd07400">
    <property type="entry name" value="MPP_1"/>
    <property type="match status" value="1"/>
</dbReference>
<gene>
    <name evidence="6" type="ORF">DW2_06508</name>
</gene>
<dbReference type="OrthoDB" id="651281at2"/>
<dbReference type="AlphaFoldDB" id="A0A085TXZ5"/>
<keyword evidence="1" id="KW-0479">Metal-binding</keyword>
<name>A0A085TXZ5_9RHOB</name>
<evidence type="ECO:0000313" key="6">
    <source>
        <dbReference type="EMBL" id="KFE35592.1"/>
    </source>
</evidence>
<evidence type="ECO:0000256" key="1">
    <source>
        <dbReference type="ARBA" id="ARBA00022723"/>
    </source>
</evidence>
<dbReference type="InterPro" id="IPR004843">
    <property type="entry name" value="Calcineurin-like_PHP"/>
</dbReference>
<reference evidence="7" key="1">
    <citation type="submission" date="2013-04" db="EMBL/GenBank/DDBJ databases">
        <title>Thioclava sp. 13D2W-2 Genome Sequencing.</title>
        <authorList>
            <person name="Lai Q."/>
            <person name="Li G."/>
            <person name="Shao Z."/>
        </authorList>
    </citation>
    <scope>NUCLEOTIDE SEQUENCE [LARGE SCALE GENOMIC DNA]</scope>
    <source>
        <strain evidence="7">13D2W-2</strain>
    </source>
</reference>
<comment type="caution">
    <text evidence="6">The sequence shown here is derived from an EMBL/GenBank/DDBJ whole genome shotgun (WGS) entry which is preliminary data.</text>
</comment>
<dbReference type="GO" id="GO:0046872">
    <property type="term" value="F:metal ion binding"/>
    <property type="evidence" value="ECO:0007669"/>
    <property type="project" value="UniProtKB-KW"/>
</dbReference>
<sequence>MIRIAHLSDLHFGRSLPELEEPLLRMVNSLSPDLVVISGDFTQRARRGQFARAREFVARINRPVLAIPGNHDTPLDNLALRMLRPFGRYREAINDDLEPVFEDDRLKAVGVNTVNRFAWQRGRIPGRTIARLCEEFGEAGERLRVAVMHHPLEHGPDVGKSLMDGAGDALEGLRACGADLVLSGHLHLGSAAPFSAVPGVLFVQAGTGLSSRLRGERNMFNLIEGERGWLSIARYEAHPAGRFDETERKRFVRMRGDWSETT</sequence>
<dbReference type="PATRIC" id="fig|1317124.6.peg.1319"/>
<dbReference type="RefSeq" id="WP_038144726.1">
    <property type="nucleotide sequence ID" value="NZ_AQRC01000004.1"/>
</dbReference>
<comment type="similarity">
    <text evidence="4">Belongs to the cyclic nucleotide phosphodiesterase class-III family.</text>
</comment>